<organism evidence="2 3">
    <name type="scientific">Leucobacter allii</name>
    <dbReference type="NCBI Taxonomy" id="2932247"/>
    <lineage>
        <taxon>Bacteria</taxon>
        <taxon>Bacillati</taxon>
        <taxon>Actinomycetota</taxon>
        <taxon>Actinomycetes</taxon>
        <taxon>Micrococcales</taxon>
        <taxon>Microbacteriaceae</taxon>
        <taxon>Leucobacter</taxon>
    </lineage>
</organism>
<evidence type="ECO:0000313" key="2">
    <source>
        <dbReference type="EMBL" id="UOQ58596.1"/>
    </source>
</evidence>
<dbReference type="Proteomes" id="UP000831786">
    <property type="component" value="Chromosome"/>
</dbReference>
<feature type="domain" description="IrrE N-terminal-like" evidence="1">
    <location>
        <begin position="35"/>
        <end position="105"/>
    </location>
</feature>
<dbReference type="EMBL" id="CP095045">
    <property type="protein sequence ID" value="UOQ58596.1"/>
    <property type="molecule type" value="Genomic_DNA"/>
</dbReference>
<dbReference type="Pfam" id="PF06114">
    <property type="entry name" value="Peptidase_M78"/>
    <property type="match status" value="1"/>
</dbReference>
<dbReference type="InterPro" id="IPR010359">
    <property type="entry name" value="IrrE_HExxH"/>
</dbReference>
<accession>A0ABY4FQQ4</accession>
<gene>
    <name evidence="2" type="ORF">MUN78_07160</name>
</gene>
<reference evidence="2 3" key="1">
    <citation type="submission" date="2022-04" db="EMBL/GenBank/DDBJ databases">
        <title>Leucobacter sp. isolated from rhizosphere of garlic.</title>
        <authorList>
            <person name="Won M."/>
            <person name="Lee C.-M."/>
            <person name="Woen H.-Y."/>
            <person name="Kwon S.-W."/>
        </authorList>
    </citation>
    <scope>NUCLEOTIDE SEQUENCE [LARGE SCALE GENOMIC DNA]</scope>
    <source>
        <strain evidence="2 3">H21R-40</strain>
    </source>
</reference>
<evidence type="ECO:0000259" key="1">
    <source>
        <dbReference type="Pfam" id="PF06114"/>
    </source>
</evidence>
<proteinExistence type="predicted"/>
<dbReference type="RefSeq" id="WP_244729665.1">
    <property type="nucleotide sequence ID" value="NZ_CP095045.1"/>
</dbReference>
<evidence type="ECO:0000313" key="3">
    <source>
        <dbReference type="Proteomes" id="UP000831786"/>
    </source>
</evidence>
<keyword evidence="3" id="KW-1185">Reference proteome</keyword>
<sequence length="152" mass="17896">MHPYDVYDPWDHAAELGYDVITGPRTRPEHNAETHHDIRLIILDPERTWRQHRFDVAHECAHIVRGDQPIPEGIELRKRELACDRIAAERLIDRERLIRSMLEHPDPATWCLDLDITSRALRVYLEQHPDIADEVEQRRTRPCGERCRVSSA</sequence>
<name>A0ABY4FQQ4_9MICO</name>
<protein>
    <submittedName>
        <fullName evidence="2">ImmA/IrrE family metallo-endopeptidase</fullName>
    </submittedName>
</protein>